<evidence type="ECO:0000256" key="1">
    <source>
        <dbReference type="SAM" id="Phobius"/>
    </source>
</evidence>
<feature type="transmembrane region" description="Helical" evidence="1">
    <location>
        <begin position="47"/>
        <end position="67"/>
    </location>
</feature>
<keyword evidence="1" id="KW-1133">Transmembrane helix</keyword>
<gene>
    <name evidence="2" type="ORF">DET48_1225</name>
</gene>
<feature type="transmembrane region" description="Helical" evidence="1">
    <location>
        <begin position="88"/>
        <end position="112"/>
    </location>
</feature>
<keyword evidence="1" id="KW-0472">Membrane</keyword>
<evidence type="ECO:0000313" key="2">
    <source>
        <dbReference type="EMBL" id="RAS60443.1"/>
    </source>
</evidence>
<evidence type="ECO:0000313" key="3">
    <source>
        <dbReference type="Proteomes" id="UP000248729"/>
    </source>
</evidence>
<reference evidence="2 3" key="1">
    <citation type="submission" date="2018-06" db="EMBL/GenBank/DDBJ databases">
        <title>Freshwater and sediment microbial communities from various areas in North America, analyzing microbe dynamics in response to fracking.</title>
        <authorList>
            <person name="Lamendella R."/>
        </authorList>
    </citation>
    <scope>NUCLEOTIDE SEQUENCE [LARGE SCALE GENOMIC DNA]</scope>
    <source>
        <strain evidence="2 3">99A</strain>
    </source>
</reference>
<comment type="caution">
    <text evidence="2">The sequence shown here is derived from an EMBL/GenBank/DDBJ whole genome shotgun (WGS) entry which is preliminary data.</text>
</comment>
<proteinExistence type="predicted"/>
<name>A0A329E5N5_VIBDI</name>
<sequence>MMLRKILREVFVSLVLGAVPCFIVYVLSGVSGVEAYLKSIDVSDSTVYYFVLLSVFHLIVSIVGRWVPRHFDSVRVSLRFTYEVANEVGTSLLCLYRIITGSAIGCSLIALASYPELGGFKYTLVFALTALPFLWVCVLISGTYNHAKGQQLA</sequence>
<dbReference type="RefSeq" id="WP_146742607.1">
    <property type="nucleotide sequence ID" value="NZ_QLTR01000022.1"/>
</dbReference>
<dbReference type="EMBL" id="QLTR01000022">
    <property type="protein sequence ID" value="RAS60443.1"/>
    <property type="molecule type" value="Genomic_DNA"/>
</dbReference>
<protein>
    <submittedName>
        <fullName evidence="2">Uncharacterized protein</fullName>
    </submittedName>
</protein>
<accession>A0A329E5N5</accession>
<organism evidence="2 3">
    <name type="scientific">Vibrio diazotrophicus</name>
    <dbReference type="NCBI Taxonomy" id="685"/>
    <lineage>
        <taxon>Bacteria</taxon>
        <taxon>Pseudomonadati</taxon>
        <taxon>Pseudomonadota</taxon>
        <taxon>Gammaproteobacteria</taxon>
        <taxon>Vibrionales</taxon>
        <taxon>Vibrionaceae</taxon>
        <taxon>Vibrio</taxon>
    </lineage>
</organism>
<dbReference type="AlphaFoldDB" id="A0A329E5N5"/>
<keyword evidence="1" id="KW-0812">Transmembrane</keyword>
<feature type="transmembrane region" description="Helical" evidence="1">
    <location>
        <begin position="124"/>
        <end position="144"/>
    </location>
</feature>
<dbReference type="Proteomes" id="UP000248729">
    <property type="component" value="Unassembled WGS sequence"/>
</dbReference>
<feature type="transmembrane region" description="Helical" evidence="1">
    <location>
        <begin position="7"/>
        <end position="27"/>
    </location>
</feature>